<dbReference type="InterPro" id="IPR039663">
    <property type="entry name" value="AIP/AIPL1/TTC9"/>
</dbReference>
<evidence type="ECO:0000256" key="2">
    <source>
        <dbReference type="ARBA" id="ARBA00022803"/>
    </source>
</evidence>
<accession>A0A3P6QA91</accession>
<dbReference type="OrthoDB" id="5829758at2759"/>
<dbReference type="PANTHER" id="PTHR11242:SF0">
    <property type="entry name" value="TPR_REGION DOMAIN-CONTAINING PROTEIN"/>
    <property type="match status" value="1"/>
</dbReference>
<evidence type="ECO:0000313" key="3">
    <source>
        <dbReference type="EMBL" id="VDK29754.1"/>
    </source>
</evidence>
<dbReference type="PANTHER" id="PTHR11242">
    <property type="entry name" value="ARYL HYDROCARBON RECEPTOR INTERACTING PROTEIN RELATED"/>
    <property type="match status" value="1"/>
</dbReference>
<dbReference type="AlphaFoldDB" id="A0A3P6QA91"/>
<name>A0A3P6QA91_ANISI</name>
<dbReference type="Gene3D" id="1.25.40.10">
    <property type="entry name" value="Tetratricopeptide repeat domain"/>
    <property type="match status" value="1"/>
</dbReference>
<dbReference type="InterPro" id="IPR011990">
    <property type="entry name" value="TPR-like_helical_dom_sf"/>
</dbReference>
<keyword evidence="1" id="KW-0677">Repeat</keyword>
<sequence>MKRDANNEKALFRRAKARMAVWDLDKAEDDLKSLTSINATNTNLVEVEMGRLRRLRAERETGDKSLYKNMFR</sequence>
<dbReference type="SUPFAM" id="SSF48452">
    <property type="entry name" value="TPR-like"/>
    <property type="match status" value="1"/>
</dbReference>
<organism evidence="3 4">
    <name type="scientific">Anisakis simplex</name>
    <name type="common">Herring worm</name>
    <dbReference type="NCBI Taxonomy" id="6269"/>
    <lineage>
        <taxon>Eukaryota</taxon>
        <taxon>Metazoa</taxon>
        <taxon>Ecdysozoa</taxon>
        <taxon>Nematoda</taxon>
        <taxon>Chromadorea</taxon>
        <taxon>Rhabditida</taxon>
        <taxon>Spirurina</taxon>
        <taxon>Ascaridomorpha</taxon>
        <taxon>Ascaridoidea</taxon>
        <taxon>Anisakidae</taxon>
        <taxon>Anisakis</taxon>
        <taxon>Anisakis simplex complex</taxon>
    </lineage>
</organism>
<proteinExistence type="predicted"/>
<dbReference type="Proteomes" id="UP000267096">
    <property type="component" value="Unassembled WGS sequence"/>
</dbReference>
<evidence type="ECO:0000256" key="1">
    <source>
        <dbReference type="ARBA" id="ARBA00022737"/>
    </source>
</evidence>
<keyword evidence="2" id="KW-0802">TPR repeat</keyword>
<protein>
    <submittedName>
        <fullName evidence="3">Uncharacterized protein</fullName>
    </submittedName>
</protein>
<keyword evidence="4" id="KW-1185">Reference proteome</keyword>
<dbReference type="EMBL" id="UYRR01019095">
    <property type="protein sequence ID" value="VDK29754.1"/>
    <property type="molecule type" value="Genomic_DNA"/>
</dbReference>
<reference evidence="3 4" key="1">
    <citation type="submission" date="2018-11" db="EMBL/GenBank/DDBJ databases">
        <authorList>
            <consortium name="Pathogen Informatics"/>
        </authorList>
    </citation>
    <scope>NUCLEOTIDE SEQUENCE [LARGE SCALE GENOMIC DNA]</scope>
</reference>
<evidence type="ECO:0000313" key="4">
    <source>
        <dbReference type="Proteomes" id="UP000267096"/>
    </source>
</evidence>
<gene>
    <name evidence="3" type="ORF">ASIM_LOCUS7670</name>
</gene>